<gene>
    <name evidence="1" type="ORF">ACFSCY_01595</name>
</gene>
<evidence type="ECO:0000313" key="1">
    <source>
        <dbReference type="EMBL" id="MFD1528129.1"/>
    </source>
</evidence>
<accession>A0ABW4FC07</accession>
<evidence type="ECO:0000313" key="2">
    <source>
        <dbReference type="Proteomes" id="UP001597145"/>
    </source>
</evidence>
<reference evidence="2" key="1">
    <citation type="journal article" date="2019" name="Int. J. Syst. Evol. Microbiol.">
        <title>The Global Catalogue of Microorganisms (GCM) 10K type strain sequencing project: providing services to taxonomists for standard genome sequencing and annotation.</title>
        <authorList>
            <consortium name="The Broad Institute Genomics Platform"/>
            <consortium name="The Broad Institute Genome Sequencing Center for Infectious Disease"/>
            <person name="Wu L."/>
            <person name="Ma J."/>
        </authorList>
    </citation>
    <scope>NUCLEOTIDE SEQUENCE [LARGE SCALE GENOMIC DNA]</scope>
    <source>
        <strain evidence="2">JCM 12165</strain>
    </source>
</reference>
<dbReference type="RefSeq" id="WP_343972361.1">
    <property type="nucleotide sequence ID" value="NZ_BAAAJG010000003.1"/>
</dbReference>
<protein>
    <submittedName>
        <fullName evidence="1">Uncharacterized protein</fullName>
    </submittedName>
</protein>
<name>A0ABW4FC07_9PSEU</name>
<comment type="caution">
    <text evidence="1">The sequence shown here is derived from an EMBL/GenBank/DDBJ whole genome shotgun (WGS) entry which is preliminary data.</text>
</comment>
<dbReference type="Proteomes" id="UP001597145">
    <property type="component" value="Unassembled WGS sequence"/>
</dbReference>
<sequence>MPGKVSILDLIRRRDTGTLKRGEIALISLLDIVDADLADFGDMDNHERLIRDLENASASISDEVFEYWTQSDGLAVKLHVLQPEAGAQAPLNEGPILQVRAENHRHRVSVPFDERSRGFVWFFSFLAYVA</sequence>
<organism evidence="1 2">
    <name type="scientific">Pseudonocardia aurantiaca</name>
    <dbReference type="NCBI Taxonomy" id="75290"/>
    <lineage>
        <taxon>Bacteria</taxon>
        <taxon>Bacillati</taxon>
        <taxon>Actinomycetota</taxon>
        <taxon>Actinomycetes</taxon>
        <taxon>Pseudonocardiales</taxon>
        <taxon>Pseudonocardiaceae</taxon>
        <taxon>Pseudonocardia</taxon>
    </lineage>
</organism>
<dbReference type="EMBL" id="JBHUCP010000001">
    <property type="protein sequence ID" value="MFD1528129.1"/>
    <property type="molecule type" value="Genomic_DNA"/>
</dbReference>
<proteinExistence type="predicted"/>
<keyword evidence="2" id="KW-1185">Reference proteome</keyword>